<organism evidence="1 2">
    <name type="scientific">Candidatus Gottesmanbacteria bacterium GW2011_GWB1_44_11c</name>
    <dbReference type="NCBI Taxonomy" id="1618447"/>
    <lineage>
        <taxon>Bacteria</taxon>
        <taxon>Candidatus Gottesmaniibacteriota</taxon>
    </lineage>
</organism>
<reference evidence="1 2" key="1">
    <citation type="journal article" date="2015" name="Nature">
        <title>rRNA introns, odd ribosomes, and small enigmatic genomes across a large radiation of phyla.</title>
        <authorList>
            <person name="Brown C.T."/>
            <person name="Hug L.A."/>
            <person name="Thomas B.C."/>
            <person name="Sharon I."/>
            <person name="Castelle C.J."/>
            <person name="Singh A."/>
            <person name="Wilkins M.J."/>
            <person name="Williams K.H."/>
            <person name="Banfield J.F."/>
        </authorList>
    </citation>
    <scope>NUCLEOTIDE SEQUENCE [LARGE SCALE GENOMIC DNA]</scope>
</reference>
<sequence length="133" mass="15225">MISVECLEGNVPAAKVELSGKHFLSSDDIMHLFNWTLDDVIADKVSLTKTVFWSWLEAGVIYQRNALNPLVFWNRKSSLILTPLEAFVPVETWLVELTEYISSKHPKARINILEIQGVDSLRARARELYPNRV</sequence>
<name>A0A0G1GU57_9BACT</name>
<accession>A0A0G1GU57</accession>
<gene>
    <name evidence="1" type="ORF">UW22_C0009G0012</name>
</gene>
<dbReference type="EMBL" id="LCHM01000009">
    <property type="protein sequence ID" value="KKT38606.1"/>
    <property type="molecule type" value="Genomic_DNA"/>
</dbReference>
<proteinExistence type="predicted"/>
<evidence type="ECO:0000313" key="2">
    <source>
        <dbReference type="Proteomes" id="UP000034617"/>
    </source>
</evidence>
<evidence type="ECO:0000313" key="1">
    <source>
        <dbReference type="EMBL" id="KKT38606.1"/>
    </source>
</evidence>
<comment type="caution">
    <text evidence="1">The sequence shown here is derived from an EMBL/GenBank/DDBJ whole genome shotgun (WGS) entry which is preliminary data.</text>
</comment>
<protein>
    <submittedName>
        <fullName evidence="1">Uncharacterized protein</fullName>
    </submittedName>
</protein>
<dbReference type="Proteomes" id="UP000034617">
    <property type="component" value="Unassembled WGS sequence"/>
</dbReference>
<dbReference type="AlphaFoldDB" id="A0A0G1GU57"/>